<feature type="compositionally biased region" description="Basic residues" evidence="2">
    <location>
        <begin position="102"/>
        <end position="113"/>
    </location>
</feature>
<feature type="domain" description="CCHC-type" evidence="3">
    <location>
        <begin position="196"/>
        <end position="209"/>
    </location>
</feature>
<proteinExistence type="predicted"/>
<dbReference type="InterPro" id="IPR025836">
    <property type="entry name" value="Zn_knuckle_CX2CX4HX4C"/>
</dbReference>
<dbReference type="SMART" id="SM00343">
    <property type="entry name" value="ZnF_C2HC"/>
    <property type="match status" value="6"/>
</dbReference>
<gene>
    <name evidence="4" type="ORF">M5K25_018193</name>
</gene>
<dbReference type="GO" id="GO:0008270">
    <property type="term" value="F:zinc ion binding"/>
    <property type="evidence" value="ECO:0007669"/>
    <property type="project" value="UniProtKB-KW"/>
</dbReference>
<dbReference type="PANTHER" id="PTHR46978:SF1">
    <property type="entry name" value="ZINC KNUCKLE (CCHC-TYPE) FAMILY PROTEIN"/>
    <property type="match status" value="1"/>
</dbReference>
<keyword evidence="1" id="KW-0863">Zinc-finger</keyword>
<feature type="compositionally biased region" description="Basic and acidic residues" evidence="2">
    <location>
        <begin position="1"/>
        <end position="11"/>
    </location>
</feature>
<dbReference type="Pfam" id="PF00098">
    <property type="entry name" value="zf-CCHC"/>
    <property type="match status" value="2"/>
</dbReference>
<feature type="region of interest" description="Disordered" evidence="2">
    <location>
        <begin position="96"/>
        <end position="143"/>
    </location>
</feature>
<dbReference type="EMBL" id="JANQDX010000014">
    <property type="protein sequence ID" value="KAL0912231.1"/>
    <property type="molecule type" value="Genomic_DNA"/>
</dbReference>
<dbReference type="Proteomes" id="UP001552299">
    <property type="component" value="Unassembled WGS sequence"/>
</dbReference>
<feature type="compositionally biased region" description="Polar residues" evidence="2">
    <location>
        <begin position="446"/>
        <end position="461"/>
    </location>
</feature>
<evidence type="ECO:0000313" key="4">
    <source>
        <dbReference type="EMBL" id="KAL0912231.1"/>
    </source>
</evidence>
<dbReference type="InterPro" id="IPR036875">
    <property type="entry name" value="Znf_CCHC_sf"/>
</dbReference>
<reference evidence="4 5" key="1">
    <citation type="journal article" date="2024" name="Plant Biotechnol. J.">
        <title>Dendrobium thyrsiflorum genome and its molecular insights into genes involved in important horticultural traits.</title>
        <authorList>
            <person name="Chen B."/>
            <person name="Wang J.Y."/>
            <person name="Zheng P.J."/>
            <person name="Li K.L."/>
            <person name="Liang Y.M."/>
            <person name="Chen X.F."/>
            <person name="Zhang C."/>
            <person name="Zhao X."/>
            <person name="He X."/>
            <person name="Zhang G.Q."/>
            <person name="Liu Z.J."/>
            <person name="Xu Q."/>
        </authorList>
    </citation>
    <scope>NUCLEOTIDE SEQUENCE [LARGE SCALE GENOMIC DNA]</scope>
    <source>
        <strain evidence="4">GZMU011</strain>
    </source>
</reference>
<feature type="domain" description="CCHC-type" evidence="3">
    <location>
        <begin position="215"/>
        <end position="230"/>
    </location>
</feature>
<evidence type="ECO:0000256" key="1">
    <source>
        <dbReference type="PROSITE-ProRule" id="PRU00047"/>
    </source>
</evidence>
<evidence type="ECO:0000313" key="5">
    <source>
        <dbReference type="Proteomes" id="UP001552299"/>
    </source>
</evidence>
<dbReference type="SUPFAM" id="SSF57756">
    <property type="entry name" value="Retrovirus zinc finger-like domains"/>
    <property type="match status" value="3"/>
</dbReference>
<dbReference type="Gene3D" id="4.10.60.10">
    <property type="entry name" value="Zinc finger, CCHC-type"/>
    <property type="match status" value="3"/>
</dbReference>
<feature type="compositionally biased region" description="Polar residues" evidence="2">
    <location>
        <begin position="417"/>
        <end position="430"/>
    </location>
</feature>
<evidence type="ECO:0000259" key="3">
    <source>
        <dbReference type="PROSITE" id="PS50158"/>
    </source>
</evidence>
<organism evidence="4 5">
    <name type="scientific">Dendrobium thyrsiflorum</name>
    <name type="common">Pinecone-like raceme dendrobium</name>
    <name type="synonym">Orchid</name>
    <dbReference type="NCBI Taxonomy" id="117978"/>
    <lineage>
        <taxon>Eukaryota</taxon>
        <taxon>Viridiplantae</taxon>
        <taxon>Streptophyta</taxon>
        <taxon>Embryophyta</taxon>
        <taxon>Tracheophyta</taxon>
        <taxon>Spermatophyta</taxon>
        <taxon>Magnoliopsida</taxon>
        <taxon>Liliopsida</taxon>
        <taxon>Asparagales</taxon>
        <taxon>Orchidaceae</taxon>
        <taxon>Epidendroideae</taxon>
        <taxon>Malaxideae</taxon>
        <taxon>Dendrobiinae</taxon>
        <taxon>Dendrobium</taxon>
    </lineage>
</organism>
<keyword evidence="1" id="KW-0862">Zinc</keyword>
<dbReference type="Pfam" id="PF14392">
    <property type="entry name" value="zf-CCHC_4"/>
    <property type="match status" value="4"/>
</dbReference>
<keyword evidence="1" id="KW-0479">Metal-binding</keyword>
<accession>A0ABD0UPE2</accession>
<dbReference type="AlphaFoldDB" id="A0ABD0UPE2"/>
<feature type="domain" description="CCHC-type" evidence="3">
    <location>
        <begin position="322"/>
        <end position="335"/>
    </location>
</feature>
<name>A0ABD0UPE2_DENTH</name>
<dbReference type="PROSITE" id="PS50158">
    <property type="entry name" value="ZF_CCHC"/>
    <property type="match status" value="4"/>
</dbReference>
<feature type="region of interest" description="Disordered" evidence="2">
    <location>
        <begin position="412"/>
        <end position="461"/>
    </location>
</feature>
<comment type="caution">
    <text evidence="4">The sequence shown here is derived from an EMBL/GenBank/DDBJ whole genome shotgun (WGS) entry which is preliminary data.</text>
</comment>
<sequence length="482" mass="53850">MGRWWRSREQESETGVEDGAGEAVILLSSDDDAANEDLSLAVVAKAQLREAKRKRANDKEKGRAFFIDLSTSSADEIEATPNGKAARGREGFVAGAEEEVKKKRKSRPKKKKKKEVEELIVTEQPDAPAEEEKPAGSSNSVMQVGNEESNNLVLRKLLRGPRYFDPGDGNWETCYNCGEEGHIAANCKAERRQKPCFVCGMFGHNSKECMQGLDCFLCKRRGHHAKDCPDKRKNNSEESIICLRCGDLGHDMASCRKHYASSDMKEIQCYICKKYGHLCCVDYKDNGPTEISCYNCAEFGHSGQGCAKQRGESTAATPPTLCYRCGQEGHFARGCTIDLKSVKRLGESSTPVSRLKVKNDTKVSKSLPRDFGREHRKRSSYFDKSTRPVKSKIKGGWIVDDTGYLPKRKHKTMDWASPTTPSVRTDNFNKSSSGRRYSGYSNYSSPHTPYQKYNNHYQGGTSFSHGSNGSYHHGFPARFGYS</sequence>
<feature type="compositionally biased region" description="Low complexity" evidence="2">
    <location>
        <begin position="431"/>
        <end position="445"/>
    </location>
</feature>
<feature type="region of interest" description="Disordered" evidence="2">
    <location>
        <begin position="1"/>
        <end position="21"/>
    </location>
</feature>
<evidence type="ECO:0000256" key="2">
    <source>
        <dbReference type="SAM" id="MobiDB-lite"/>
    </source>
</evidence>
<protein>
    <recommendedName>
        <fullName evidence="3">CCHC-type domain-containing protein</fullName>
    </recommendedName>
</protein>
<keyword evidence="5" id="KW-1185">Reference proteome</keyword>
<dbReference type="PANTHER" id="PTHR46978">
    <property type="entry name" value="ZINC KNUCKLE (CCHC-TYPE) FAMILY PROTEIN"/>
    <property type="match status" value="1"/>
</dbReference>
<dbReference type="InterPro" id="IPR001878">
    <property type="entry name" value="Znf_CCHC"/>
</dbReference>
<feature type="domain" description="CCHC-type" evidence="3">
    <location>
        <begin position="174"/>
        <end position="188"/>
    </location>
</feature>